<dbReference type="PANTHER" id="PTHR35006">
    <property type="entry name" value="GLYOXALASE FAMILY PROTEIN (AFU_ORTHOLOGUE AFUA_5G14830)"/>
    <property type="match status" value="1"/>
</dbReference>
<gene>
    <name evidence="2" type="ORF">GUITHDRAFT_109077</name>
</gene>
<dbReference type="STRING" id="905079.L1J9M4"/>
<dbReference type="AlphaFoldDB" id="L1J9M4"/>
<dbReference type="eggNOG" id="ENOG502S8NQ">
    <property type="taxonomic scope" value="Eukaryota"/>
</dbReference>
<dbReference type="KEGG" id="gtt:GUITHDRAFT_109077"/>
<sequence>MALDHIGLSVTDYDAALGFYQTILAPLGNKRIMSVESEHGRGTGFGKHGPSFWIHGPPSGKTSSKSSMPMHVAFAASSRKDVDRFYDAAIAAGGIDNGKPGLREYHPFYYAAYVKDMDGNNIEAVNHFEWSSWKVWAPITMMIAVFAHFYMKH</sequence>
<dbReference type="PaxDb" id="55529-EKX45032"/>
<dbReference type="PROSITE" id="PS51819">
    <property type="entry name" value="VOC"/>
    <property type="match status" value="1"/>
</dbReference>
<dbReference type="PANTHER" id="PTHR35006:SF2">
    <property type="entry name" value="GLYOXALASE FAMILY PROTEIN (AFU_ORTHOLOGUE AFUA_5G14830)"/>
    <property type="match status" value="1"/>
</dbReference>
<dbReference type="RefSeq" id="XP_005832012.1">
    <property type="nucleotide sequence ID" value="XM_005831955.1"/>
</dbReference>
<dbReference type="EMBL" id="JH993001">
    <property type="protein sequence ID" value="EKX45032.1"/>
    <property type="molecule type" value="Genomic_DNA"/>
</dbReference>
<protein>
    <recommendedName>
        <fullName evidence="1">VOC domain-containing protein</fullName>
    </recommendedName>
</protein>
<evidence type="ECO:0000313" key="3">
    <source>
        <dbReference type="EnsemblProtists" id="EKX45032"/>
    </source>
</evidence>
<dbReference type="Gene3D" id="3.10.180.10">
    <property type="entry name" value="2,3-Dihydroxybiphenyl 1,2-Dioxygenase, domain 1"/>
    <property type="match status" value="1"/>
</dbReference>
<dbReference type="SUPFAM" id="SSF54593">
    <property type="entry name" value="Glyoxalase/Bleomycin resistance protein/Dihydroxybiphenyl dioxygenase"/>
    <property type="match status" value="1"/>
</dbReference>
<dbReference type="GeneID" id="17301606"/>
<reference evidence="3" key="3">
    <citation type="submission" date="2015-06" db="UniProtKB">
        <authorList>
            <consortium name="EnsemblProtists"/>
        </authorList>
    </citation>
    <scope>IDENTIFICATION</scope>
</reference>
<feature type="domain" description="VOC" evidence="1">
    <location>
        <begin position="2"/>
        <end position="127"/>
    </location>
</feature>
<evidence type="ECO:0000313" key="2">
    <source>
        <dbReference type="EMBL" id="EKX45032.1"/>
    </source>
</evidence>
<organism evidence="2">
    <name type="scientific">Guillardia theta (strain CCMP2712)</name>
    <name type="common">Cryptophyte</name>
    <dbReference type="NCBI Taxonomy" id="905079"/>
    <lineage>
        <taxon>Eukaryota</taxon>
        <taxon>Cryptophyceae</taxon>
        <taxon>Pyrenomonadales</taxon>
        <taxon>Geminigeraceae</taxon>
        <taxon>Guillardia</taxon>
    </lineage>
</organism>
<dbReference type="Proteomes" id="UP000011087">
    <property type="component" value="Unassembled WGS sequence"/>
</dbReference>
<dbReference type="OrthoDB" id="10249419at2759"/>
<dbReference type="EnsemblProtists" id="EKX45032">
    <property type="protein sequence ID" value="EKX45032"/>
    <property type="gene ID" value="GUITHDRAFT_109077"/>
</dbReference>
<dbReference type="OMA" id="LWPEYHP"/>
<proteinExistence type="predicted"/>
<name>L1J9M4_GUITC</name>
<reference evidence="2 4" key="1">
    <citation type="journal article" date="2012" name="Nature">
        <title>Algal genomes reveal evolutionary mosaicism and the fate of nucleomorphs.</title>
        <authorList>
            <consortium name="DOE Joint Genome Institute"/>
            <person name="Curtis B.A."/>
            <person name="Tanifuji G."/>
            <person name="Burki F."/>
            <person name="Gruber A."/>
            <person name="Irimia M."/>
            <person name="Maruyama S."/>
            <person name="Arias M.C."/>
            <person name="Ball S.G."/>
            <person name="Gile G.H."/>
            <person name="Hirakawa Y."/>
            <person name="Hopkins J.F."/>
            <person name="Kuo A."/>
            <person name="Rensing S.A."/>
            <person name="Schmutz J."/>
            <person name="Symeonidi A."/>
            <person name="Elias M."/>
            <person name="Eveleigh R.J."/>
            <person name="Herman E.K."/>
            <person name="Klute M.J."/>
            <person name="Nakayama T."/>
            <person name="Obornik M."/>
            <person name="Reyes-Prieto A."/>
            <person name="Armbrust E.V."/>
            <person name="Aves S.J."/>
            <person name="Beiko R.G."/>
            <person name="Coutinho P."/>
            <person name="Dacks J.B."/>
            <person name="Durnford D.G."/>
            <person name="Fast N.M."/>
            <person name="Green B.R."/>
            <person name="Grisdale C.J."/>
            <person name="Hempel F."/>
            <person name="Henrissat B."/>
            <person name="Hoppner M.P."/>
            <person name="Ishida K."/>
            <person name="Kim E."/>
            <person name="Koreny L."/>
            <person name="Kroth P.G."/>
            <person name="Liu Y."/>
            <person name="Malik S.B."/>
            <person name="Maier U.G."/>
            <person name="McRose D."/>
            <person name="Mock T."/>
            <person name="Neilson J.A."/>
            <person name="Onodera N.T."/>
            <person name="Poole A.M."/>
            <person name="Pritham E.J."/>
            <person name="Richards T.A."/>
            <person name="Rocap G."/>
            <person name="Roy S.W."/>
            <person name="Sarai C."/>
            <person name="Schaack S."/>
            <person name="Shirato S."/>
            <person name="Slamovits C.H."/>
            <person name="Spencer D.F."/>
            <person name="Suzuki S."/>
            <person name="Worden A.Z."/>
            <person name="Zauner S."/>
            <person name="Barry K."/>
            <person name="Bell C."/>
            <person name="Bharti A.K."/>
            <person name="Crow J.A."/>
            <person name="Grimwood J."/>
            <person name="Kramer R."/>
            <person name="Lindquist E."/>
            <person name="Lucas S."/>
            <person name="Salamov A."/>
            <person name="McFadden G.I."/>
            <person name="Lane C.E."/>
            <person name="Keeling P.J."/>
            <person name="Gray M.W."/>
            <person name="Grigoriev I.V."/>
            <person name="Archibald J.M."/>
        </authorList>
    </citation>
    <scope>NUCLEOTIDE SEQUENCE</scope>
    <source>
        <strain evidence="2 4">CCMP2712</strain>
    </source>
</reference>
<evidence type="ECO:0000313" key="4">
    <source>
        <dbReference type="Proteomes" id="UP000011087"/>
    </source>
</evidence>
<dbReference type="Pfam" id="PF00903">
    <property type="entry name" value="Glyoxalase"/>
    <property type="match status" value="1"/>
</dbReference>
<dbReference type="HOGENOM" id="CLU_046006_6_1_1"/>
<dbReference type="InterPro" id="IPR004360">
    <property type="entry name" value="Glyas_Fos-R_dOase_dom"/>
</dbReference>
<accession>L1J9M4</accession>
<keyword evidence="4" id="KW-1185">Reference proteome</keyword>
<reference evidence="4" key="2">
    <citation type="submission" date="2012-11" db="EMBL/GenBank/DDBJ databases">
        <authorList>
            <person name="Kuo A."/>
            <person name="Curtis B.A."/>
            <person name="Tanifuji G."/>
            <person name="Burki F."/>
            <person name="Gruber A."/>
            <person name="Irimia M."/>
            <person name="Maruyama S."/>
            <person name="Arias M.C."/>
            <person name="Ball S.G."/>
            <person name="Gile G.H."/>
            <person name="Hirakawa Y."/>
            <person name="Hopkins J.F."/>
            <person name="Rensing S.A."/>
            <person name="Schmutz J."/>
            <person name="Symeonidi A."/>
            <person name="Elias M."/>
            <person name="Eveleigh R.J."/>
            <person name="Herman E.K."/>
            <person name="Klute M.J."/>
            <person name="Nakayama T."/>
            <person name="Obornik M."/>
            <person name="Reyes-Prieto A."/>
            <person name="Armbrust E.V."/>
            <person name="Aves S.J."/>
            <person name="Beiko R.G."/>
            <person name="Coutinho P."/>
            <person name="Dacks J.B."/>
            <person name="Durnford D.G."/>
            <person name="Fast N.M."/>
            <person name="Green B.R."/>
            <person name="Grisdale C."/>
            <person name="Hempe F."/>
            <person name="Henrissat B."/>
            <person name="Hoppner M.P."/>
            <person name="Ishida K.-I."/>
            <person name="Kim E."/>
            <person name="Koreny L."/>
            <person name="Kroth P.G."/>
            <person name="Liu Y."/>
            <person name="Malik S.-B."/>
            <person name="Maier U.G."/>
            <person name="McRose D."/>
            <person name="Mock T."/>
            <person name="Neilson J.A."/>
            <person name="Onodera N.T."/>
            <person name="Poole A.M."/>
            <person name="Pritham E.J."/>
            <person name="Richards T.A."/>
            <person name="Rocap G."/>
            <person name="Roy S.W."/>
            <person name="Sarai C."/>
            <person name="Schaack S."/>
            <person name="Shirato S."/>
            <person name="Slamovits C.H."/>
            <person name="Spencer D.F."/>
            <person name="Suzuki S."/>
            <person name="Worden A.Z."/>
            <person name="Zauner S."/>
            <person name="Barry K."/>
            <person name="Bell C."/>
            <person name="Bharti A.K."/>
            <person name="Crow J.A."/>
            <person name="Grimwood J."/>
            <person name="Kramer R."/>
            <person name="Lindquist E."/>
            <person name="Lucas S."/>
            <person name="Salamov A."/>
            <person name="McFadden G.I."/>
            <person name="Lane C.E."/>
            <person name="Keeling P.J."/>
            <person name="Gray M.W."/>
            <person name="Grigoriev I.V."/>
            <person name="Archibald J.M."/>
        </authorList>
    </citation>
    <scope>NUCLEOTIDE SEQUENCE</scope>
    <source>
        <strain evidence="4">CCMP2712</strain>
    </source>
</reference>
<dbReference type="InterPro" id="IPR037523">
    <property type="entry name" value="VOC_core"/>
</dbReference>
<evidence type="ECO:0000259" key="1">
    <source>
        <dbReference type="PROSITE" id="PS51819"/>
    </source>
</evidence>
<dbReference type="CDD" id="cd07262">
    <property type="entry name" value="VOC_like"/>
    <property type="match status" value="1"/>
</dbReference>
<dbReference type="InterPro" id="IPR029068">
    <property type="entry name" value="Glyas_Bleomycin-R_OHBP_Dase"/>
</dbReference>